<organism evidence="1">
    <name type="scientific">marine sediment metagenome</name>
    <dbReference type="NCBI Taxonomy" id="412755"/>
    <lineage>
        <taxon>unclassified sequences</taxon>
        <taxon>metagenomes</taxon>
        <taxon>ecological metagenomes</taxon>
    </lineage>
</organism>
<proteinExistence type="predicted"/>
<accession>X1CZL0</accession>
<feature type="non-terminal residue" evidence="1">
    <location>
        <position position="43"/>
    </location>
</feature>
<dbReference type="EMBL" id="BART01011955">
    <property type="protein sequence ID" value="GAG89666.1"/>
    <property type="molecule type" value="Genomic_DNA"/>
</dbReference>
<reference evidence="1" key="1">
    <citation type="journal article" date="2014" name="Front. Microbiol.">
        <title>High frequency of phylogenetically diverse reductive dehalogenase-homologous genes in deep subseafloor sedimentary metagenomes.</title>
        <authorList>
            <person name="Kawai M."/>
            <person name="Futagami T."/>
            <person name="Toyoda A."/>
            <person name="Takaki Y."/>
            <person name="Nishi S."/>
            <person name="Hori S."/>
            <person name="Arai W."/>
            <person name="Tsubouchi T."/>
            <person name="Morono Y."/>
            <person name="Uchiyama I."/>
            <person name="Ito T."/>
            <person name="Fujiyama A."/>
            <person name="Inagaki F."/>
            <person name="Takami H."/>
        </authorList>
    </citation>
    <scope>NUCLEOTIDE SEQUENCE</scope>
    <source>
        <strain evidence="1">Expedition CK06-06</strain>
    </source>
</reference>
<comment type="caution">
    <text evidence="1">The sequence shown here is derived from an EMBL/GenBank/DDBJ whole genome shotgun (WGS) entry which is preliminary data.</text>
</comment>
<sequence length="43" mass="5110">MKNNLPITNPDLWKKMNYNNTHDDWNDYHISTSNSIETIFPSV</sequence>
<name>X1CZL0_9ZZZZ</name>
<protein>
    <submittedName>
        <fullName evidence="1">Uncharacterized protein</fullName>
    </submittedName>
</protein>
<evidence type="ECO:0000313" key="1">
    <source>
        <dbReference type="EMBL" id="GAG89666.1"/>
    </source>
</evidence>
<gene>
    <name evidence="1" type="ORF">S01H4_25197</name>
</gene>
<dbReference type="AlphaFoldDB" id="X1CZL0"/>